<dbReference type="InterPro" id="IPR035965">
    <property type="entry name" value="PAS-like_dom_sf"/>
</dbReference>
<comment type="catalytic activity">
    <reaction evidence="1">
        <text>ATP + protein L-histidine = ADP + protein N-phospho-L-histidine.</text>
        <dbReference type="EC" id="2.7.13.3"/>
    </reaction>
</comment>
<evidence type="ECO:0000256" key="4">
    <source>
        <dbReference type="ARBA" id="ARBA00022679"/>
    </source>
</evidence>
<name>A0A4Z0PJJ3_9BACT</name>
<dbReference type="Gene3D" id="3.30.450.20">
    <property type="entry name" value="PAS domain"/>
    <property type="match status" value="3"/>
</dbReference>
<keyword evidence="8" id="KW-1185">Reference proteome</keyword>
<dbReference type="SMART" id="SM00086">
    <property type="entry name" value="PAC"/>
    <property type="match status" value="1"/>
</dbReference>
<feature type="domain" description="PAC" evidence="6">
    <location>
        <begin position="229"/>
        <end position="281"/>
    </location>
</feature>
<reference evidence="7 8" key="1">
    <citation type="submission" date="2019-04" db="EMBL/GenBank/DDBJ databases">
        <authorList>
            <person name="Feng G."/>
            <person name="Zhang J."/>
            <person name="Zhu H."/>
        </authorList>
    </citation>
    <scope>NUCLEOTIDE SEQUENCE [LARGE SCALE GENOMIC DNA]</scope>
    <source>
        <strain evidence="7 8">JCM 17223</strain>
    </source>
</reference>
<dbReference type="PANTHER" id="PTHR43304">
    <property type="entry name" value="PHYTOCHROME-LIKE PROTEIN CPH1"/>
    <property type="match status" value="1"/>
</dbReference>
<dbReference type="OrthoDB" id="9766459at2"/>
<dbReference type="InterPro" id="IPR001610">
    <property type="entry name" value="PAC"/>
</dbReference>
<dbReference type="InterPro" id="IPR013655">
    <property type="entry name" value="PAS_fold_3"/>
</dbReference>
<evidence type="ECO:0000256" key="2">
    <source>
        <dbReference type="ARBA" id="ARBA00012438"/>
    </source>
</evidence>
<dbReference type="InterPro" id="IPR000014">
    <property type="entry name" value="PAS"/>
</dbReference>
<evidence type="ECO:0000256" key="3">
    <source>
        <dbReference type="ARBA" id="ARBA00022553"/>
    </source>
</evidence>
<dbReference type="SUPFAM" id="SSF55785">
    <property type="entry name" value="PYP-like sensor domain (PAS domain)"/>
    <property type="match status" value="3"/>
</dbReference>
<organism evidence="7 8">
    <name type="scientific">Hymenobacter elongatus</name>
    <dbReference type="NCBI Taxonomy" id="877208"/>
    <lineage>
        <taxon>Bacteria</taxon>
        <taxon>Pseudomonadati</taxon>
        <taxon>Bacteroidota</taxon>
        <taxon>Cytophagia</taxon>
        <taxon>Cytophagales</taxon>
        <taxon>Hymenobacteraceae</taxon>
        <taxon>Hymenobacter</taxon>
    </lineage>
</organism>
<accession>A0A4Z0PJJ3</accession>
<evidence type="ECO:0000256" key="5">
    <source>
        <dbReference type="ARBA" id="ARBA00022777"/>
    </source>
</evidence>
<dbReference type="EC" id="2.7.13.3" evidence="2"/>
<dbReference type="GO" id="GO:0004673">
    <property type="term" value="F:protein histidine kinase activity"/>
    <property type="evidence" value="ECO:0007669"/>
    <property type="project" value="UniProtKB-EC"/>
</dbReference>
<proteinExistence type="predicted"/>
<evidence type="ECO:0000256" key="1">
    <source>
        <dbReference type="ARBA" id="ARBA00000085"/>
    </source>
</evidence>
<dbReference type="CDD" id="cd00130">
    <property type="entry name" value="PAS"/>
    <property type="match status" value="1"/>
</dbReference>
<keyword evidence="5" id="KW-0418">Kinase</keyword>
<dbReference type="Pfam" id="PF08447">
    <property type="entry name" value="PAS_3"/>
    <property type="match status" value="1"/>
</dbReference>
<dbReference type="Proteomes" id="UP000297739">
    <property type="component" value="Unassembled WGS sequence"/>
</dbReference>
<dbReference type="EMBL" id="SRLD01000020">
    <property type="protein sequence ID" value="TGE15776.1"/>
    <property type="molecule type" value="Genomic_DNA"/>
</dbReference>
<evidence type="ECO:0000313" key="7">
    <source>
        <dbReference type="EMBL" id="TGE15776.1"/>
    </source>
</evidence>
<dbReference type="InterPro" id="IPR013656">
    <property type="entry name" value="PAS_4"/>
</dbReference>
<sequence>MRQQSSYMADFPASIDYQALFRTLPGAYLLLAPDGTILDNSDQHVAVSLLPREQAVGRYIFDAYPGDPQSQAGLLASHDTVRRTLRAHVMPLLRYDIARPAALGGGTEERYWQITHHPQLDARGELQYILQMSEDVTEATLAARHATDVQRALNEAHEHNRFILESLPMLVWTTHPDGTADFFNARWTDFTGRSLTDTLGWGWVADLHPDDVPLTTARWEAARQQGTSYQAEYRMRRHDGSYRWHLATGVPRLGPDGQIQMWVGCNADIHEQKLMVAELLEANEQQALLSDQAYEQYQRAQQQRQLLLDLFADAPAMITVVRGPEHRYEFANTRFRELVGQQEIVGKTVAEVFPEIVSQGIIALLDGVFRTGEPMVGQELLVQLAGPDGQGLHDHYFNFYYQRFAENGQPAGITAYAYDVTELVLTRQALEQLRSRTPNGPDSGLAS</sequence>
<keyword evidence="4" id="KW-0808">Transferase</keyword>
<gene>
    <name evidence="7" type="ORF">E5J99_11290</name>
</gene>
<comment type="caution">
    <text evidence="7">The sequence shown here is derived from an EMBL/GenBank/DDBJ whole genome shotgun (WGS) entry which is preliminary data.</text>
</comment>
<protein>
    <recommendedName>
        <fullName evidence="2">histidine kinase</fullName>
        <ecNumber evidence="2">2.7.13.3</ecNumber>
    </recommendedName>
</protein>
<dbReference type="Pfam" id="PF08448">
    <property type="entry name" value="PAS_4"/>
    <property type="match status" value="2"/>
</dbReference>
<keyword evidence="3" id="KW-0597">Phosphoprotein</keyword>
<dbReference type="FunFam" id="3.30.450.20:FF:000099">
    <property type="entry name" value="Sensory box sensor histidine kinase"/>
    <property type="match status" value="1"/>
</dbReference>
<dbReference type="InterPro" id="IPR000700">
    <property type="entry name" value="PAS-assoc_C"/>
</dbReference>
<evidence type="ECO:0000259" key="6">
    <source>
        <dbReference type="PROSITE" id="PS50113"/>
    </source>
</evidence>
<dbReference type="NCBIfam" id="TIGR00229">
    <property type="entry name" value="sensory_box"/>
    <property type="match status" value="1"/>
</dbReference>
<dbReference type="PANTHER" id="PTHR43304:SF1">
    <property type="entry name" value="PAC DOMAIN-CONTAINING PROTEIN"/>
    <property type="match status" value="1"/>
</dbReference>
<dbReference type="InterPro" id="IPR052162">
    <property type="entry name" value="Sensor_kinase/Photoreceptor"/>
</dbReference>
<evidence type="ECO:0000313" key="8">
    <source>
        <dbReference type="Proteomes" id="UP000297739"/>
    </source>
</evidence>
<dbReference type="PROSITE" id="PS50113">
    <property type="entry name" value="PAC"/>
    <property type="match status" value="1"/>
</dbReference>
<dbReference type="AlphaFoldDB" id="A0A4Z0PJJ3"/>
<dbReference type="SMART" id="SM00091">
    <property type="entry name" value="PAS"/>
    <property type="match status" value="3"/>
</dbReference>